<dbReference type="PANTHER" id="PTHR33540:SF2">
    <property type="entry name" value="TRNA THREONYLCARBAMOYLADENOSINE BIOSYNTHESIS PROTEIN TSAE"/>
    <property type="match status" value="1"/>
</dbReference>
<dbReference type="SUPFAM" id="SSF46458">
    <property type="entry name" value="Globin-like"/>
    <property type="match status" value="1"/>
</dbReference>
<dbReference type="InterPro" id="IPR003442">
    <property type="entry name" value="T6A_TsaE"/>
</dbReference>
<reference evidence="14" key="2">
    <citation type="submission" date="2021-03" db="EMBL/GenBank/DDBJ databases">
        <authorList>
            <person name="Cao W."/>
        </authorList>
    </citation>
    <scope>NUCLEOTIDE SEQUENCE</scope>
    <source>
        <strain evidence="14">110414</strain>
    </source>
</reference>
<evidence type="ECO:0000256" key="4">
    <source>
        <dbReference type="ARBA" id="ARBA00022448"/>
    </source>
</evidence>
<dbReference type="EMBL" id="JAGKTC010000004">
    <property type="protein sequence ID" value="MBP3985822.1"/>
    <property type="molecule type" value="Genomic_DNA"/>
</dbReference>
<name>A0A940X6K8_9GAMM</name>
<dbReference type="SUPFAM" id="SSF52540">
    <property type="entry name" value="P-loop containing nucleoside triphosphate hydrolases"/>
    <property type="match status" value="1"/>
</dbReference>
<keyword evidence="11" id="KW-0460">Magnesium</keyword>
<protein>
    <recommendedName>
        <fullName evidence="3">tRNA threonylcarbamoyladenosine biosynthesis protein TsaE</fullName>
    </recommendedName>
    <alternativeName>
        <fullName evidence="13">t(6)A37 threonylcarbamoyladenosine biosynthesis protein TsaE</fullName>
    </alternativeName>
</protein>
<sequence length="301" mass="32725">MHLNLPDPESTEALGRALAQTRPPSAMVFLHGDLGAGKSTLARALLRALGVQGAIRSPTYTLVERYPIEGGEAWHLDLYRIGDAGELDFLGLDEATATLWLVEWPERGAAALPKPDLRIALAVEGAGRSAELEGVSPVGRDWLAQLEPLHPAMTQSLYDAAGGWEGMLRLAEAWHARVMGDEIVSHAFSHGFHPQHTERLAAYWAEALGGPALYSRRYGDETAVVRMHSGNGMHEEMDRRAIACFDQAMDDVGLTAGPLRQALHDYFAWATTTAMARYPESAAGVPEGLTIPRWSWGGLLD</sequence>
<dbReference type="Pfam" id="PF01152">
    <property type="entry name" value="Bac_globin"/>
    <property type="match status" value="1"/>
</dbReference>
<comment type="caution">
    <text evidence="14">The sequence shown here is derived from an EMBL/GenBank/DDBJ whole genome shotgun (WGS) entry which is preliminary data.</text>
</comment>
<evidence type="ECO:0000256" key="11">
    <source>
        <dbReference type="ARBA" id="ARBA00022842"/>
    </source>
</evidence>
<keyword evidence="15" id="KW-1185">Reference proteome</keyword>
<evidence type="ECO:0000256" key="9">
    <source>
        <dbReference type="ARBA" id="ARBA00022741"/>
    </source>
</evidence>
<keyword evidence="10" id="KW-0067">ATP-binding</keyword>
<dbReference type="RefSeq" id="WP_210537698.1">
    <property type="nucleotide sequence ID" value="NZ_JAGKTC010000004.1"/>
</dbReference>
<evidence type="ECO:0000256" key="7">
    <source>
        <dbReference type="ARBA" id="ARBA00022694"/>
    </source>
</evidence>
<dbReference type="NCBIfam" id="TIGR00150">
    <property type="entry name" value="T6A_YjeE"/>
    <property type="match status" value="1"/>
</dbReference>
<comment type="subcellular location">
    <subcellularLocation>
        <location evidence="1">Cytoplasm</location>
    </subcellularLocation>
</comment>
<dbReference type="GO" id="GO:0019825">
    <property type="term" value="F:oxygen binding"/>
    <property type="evidence" value="ECO:0007669"/>
    <property type="project" value="InterPro"/>
</dbReference>
<evidence type="ECO:0000313" key="15">
    <source>
        <dbReference type="Proteomes" id="UP000673447"/>
    </source>
</evidence>
<dbReference type="InterPro" id="IPR001486">
    <property type="entry name" value="Hemoglobin_trunc"/>
</dbReference>
<evidence type="ECO:0000256" key="8">
    <source>
        <dbReference type="ARBA" id="ARBA00022723"/>
    </source>
</evidence>
<dbReference type="Pfam" id="PF02367">
    <property type="entry name" value="TsaE"/>
    <property type="match status" value="1"/>
</dbReference>
<dbReference type="AlphaFoldDB" id="A0A940X6K8"/>
<proteinExistence type="inferred from homology"/>
<keyword evidence="5" id="KW-0963">Cytoplasm</keyword>
<evidence type="ECO:0000256" key="1">
    <source>
        <dbReference type="ARBA" id="ARBA00004496"/>
    </source>
</evidence>
<evidence type="ECO:0000256" key="2">
    <source>
        <dbReference type="ARBA" id="ARBA00007599"/>
    </source>
</evidence>
<evidence type="ECO:0000256" key="12">
    <source>
        <dbReference type="ARBA" id="ARBA00023004"/>
    </source>
</evidence>
<accession>A0A940X6K8</accession>
<dbReference type="GO" id="GO:0020037">
    <property type="term" value="F:heme binding"/>
    <property type="evidence" value="ECO:0007669"/>
    <property type="project" value="InterPro"/>
</dbReference>
<dbReference type="GO" id="GO:0005524">
    <property type="term" value="F:ATP binding"/>
    <property type="evidence" value="ECO:0007669"/>
    <property type="project" value="UniProtKB-KW"/>
</dbReference>
<dbReference type="Gene3D" id="1.10.490.10">
    <property type="entry name" value="Globins"/>
    <property type="match status" value="1"/>
</dbReference>
<dbReference type="InterPro" id="IPR009050">
    <property type="entry name" value="Globin-like_sf"/>
</dbReference>
<reference evidence="14" key="1">
    <citation type="journal article" date="2016" name="Int. J. Syst. Evol. Microbiol.">
        <title>Pseudoxanthomonas helianthi sp. nov., isolated from roots of Jerusalem artichoke (Helianthus tuberosus).</title>
        <authorList>
            <person name="Kittiwongwattana C."/>
            <person name="Thawai C."/>
        </authorList>
    </citation>
    <scope>NUCLEOTIDE SEQUENCE</scope>
    <source>
        <strain evidence="14">110414</strain>
    </source>
</reference>
<comment type="similarity">
    <text evidence="2">Belongs to the TsaE family.</text>
</comment>
<keyword evidence="9" id="KW-0547">Nucleotide-binding</keyword>
<dbReference type="InterPro" id="IPR027417">
    <property type="entry name" value="P-loop_NTPase"/>
</dbReference>
<keyword evidence="7" id="KW-0819">tRNA processing</keyword>
<keyword evidence="12" id="KW-0408">Iron</keyword>
<dbReference type="InterPro" id="IPR012292">
    <property type="entry name" value="Globin/Proto"/>
</dbReference>
<dbReference type="GO" id="GO:0046872">
    <property type="term" value="F:metal ion binding"/>
    <property type="evidence" value="ECO:0007669"/>
    <property type="project" value="UniProtKB-KW"/>
</dbReference>
<dbReference type="GO" id="GO:0002949">
    <property type="term" value="P:tRNA threonylcarbamoyladenosine modification"/>
    <property type="evidence" value="ECO:0007669"/>
    <property type="project" value="InterPro"/>
</dbReference>
<keyword evidence="4" id="KW-0813">Transport</keyword>
<evidence type="ECO:0000256" key="6">
    <source>
        <dbReference type="ARBA" id="ARBA00022617"/>
    </source>
</evidence>
<keyword evidence="6" id="KW-0349">Heme</keyword>
<dbReference type="Proteomes" id="UP000673447">
    <property type="component" value="Unassembled WGS sequence"/>
</dbReference>
<dbReference type="GO" id="GO:0005737">
    <property type="term" value="C:cytoplasm"/>
    <property type="evidence" value="ECO:0007669"/>
    <property type="project" value="UniProtKB-SubCell"/>
</dbReference>
<dbReference type="PANTHER" id="PTHR33540">
    <property type="entry name" value="TRNA THREONYLCARBAMOYLADENOSINE BIOSYNTHESIS PROTEIN TSAE"/>
    <property type="match status" value="1"/>
</dbReference>
<organism evidence="14 15">
    <name type="scientific">Pseudoxanthomonas helianthi</name>
    <dbReference type="NCBI Taxonomy" id="1453541"/>
    <lineage>
        <taxon>Bacteria</taxon>
        <taxon>Pseudomonadati</taxon>
        <taxon>Pseudomonadota</taxon>
        <taxon>Gammaproteobacteria</taxon>
        <taxon>Lysobacterales</taxon>
        <taxon>Lysobacteraceae</taxon>
        <taxon>Pseudoxanthomonas</taxon>
    </lineage>
</organism>
<keyword evidence="8" id="KW-0479">Metal-binding</keyword>
<evidence type="ECO:0000256" key="5">
    <source>
        <dbReference type="ARBA" id="ARBA00022490"/>
    </source>
</evidence>
<evidence type="ECO:0000256" key="13">
    <source>
        <dbReference type="ARBA" id="ARBA00032441"/>
    </source>
</evidence>
<evidence type="ECO:0000313" key="14">
    <source>
        <dbReference type="EMBL" id="MBP3985822.1"/>
    </source>
</evidence>
<dbReference type="CDD" id="cd14775">
    <property type="entry name" value="TrHb2_O-like"/>
    <property type="match status" value="1"/>
</dbReference>
<gene>
    <name evidence="14" type="primary">tsaE</name>
    <name evidence="14" type="ORF">J5837_15545</name>
</gene>
<evidence type="ECO:0000256" key="10">
    <source>
        <dbReference type="ARBA" id="ARBA00022840"/>
    </source>
</evidence>
<evidence type="ECO:0000256" key="3">
    <source>
        <dbReference type="ARBA" id="ARBA00019010"/>
    </source>
</evidence>
<dbReference type="Gene3D" id="3.40.50.300">
    <property type="entry name" value="P-loop containing nucleotide triphosphate hydrolases"/>
    <property type="match status" value="1"/>
</dbReference>